<dbReference type="Proteomes" id="UP000008524">
    <property type="component" value="Chromosome 3"/>
</dbReference>
<keyword evidence="4" id="KW-1185">Reference proteome</keyword>
<evidence type="ECO:0000256" key="1">
    <source>
        <dbReference type="SAM" id="MobiDB-lite"/>
    </source>
</evidence>
<dbReference type="GO" id="GO:0005737">
    <property type="term" value="C:cytoplasm"/>
    <property type="evidence" value="ECO:0000314"/>
    <property type="project" value="GeneDB"/>
</dbReference>
<dbReference type="OrthoDB" id="273538at2759"/>
<proteinExistence type="predicted"/>
<dbReference type="GO" id="GO:0005654">
    <property type="term" value="C:nucleoplasm"/>
    <property type="evidence" value="ECO:0006056"/>
    <property type="project" value="Others"/>
</dbReference>
<feature type="compositionally biased region" description="Low complexity" evidence="1">
    <location>
        <begin position="220"/>
        <end position="233"/>
    </location>
</feature>
<dbReference type="EMBL" id="AC159411">
    <property type="protein sequence ID" value="AAX69530.1"/>
    <property type="molecule type" value="Genomic_DNA"/>
</dbReference>
<dbReference type="STRING" id="185431.Q57XY9"/>
<dbReference type="GeneID" id="3656093"/>
<accession>Q57XY9</accession>
<protein>
    <submittedName>
        <fullName evidence="2">Uncharacterized protein</fullName>
    </submittedName>
</protein>
<reference evidence="3" key="1">
    <citation type="journal article" date="2005" name="Science">
        <title>Comparative genomics of trypanosomatid parasitic protozoa.</title>
        <authorList>
            <person name="El-Sayed N.M."/>
            <person name="Myler P.J."/>
            <person name="Blandin G."/>
            <person name="Berriman M."/>
            <person name="Crabtree J."/>
            <person name="Aggarwal G."/>
            <person name="Caler E."/>
            <person name="Renauld H."/>
            <person name="Worthey E.A."/>
            <person name="Hertz-Fowler C."/>
            <person name="Ghedin E."/>
            <person name="Peacock C."/>
            <person name="Bartholomeu D.C."/>
            <person name="Haas B.J."/>
            <person name="Tran A.N."/>
            <person name="Wortman J.R."/>
            <person name="Alsmark U.C."/>
            <person name="Angiuoli S."/>
            <person name="Anupama A."/>
            <person name="Badger J."/>
            <person name="Bringaud F."/>
            <person name="Cadag E."/>
            <person name="Carlton J.M."/>
            <person name="Cerqueira G.C."/>
            <person name="Creasy T."/>
            <person name="Delcher A.L."/>
            <person name="Djikeng A."/>
            <person name="Embley T.M."/>
            <person name="Hauser C."/>
            <person name="Ivens A.C."/>
            <person name="Kummerfeld S.K."/>
            <person name="Pereira-Leal J.B."/>
            <person name="Nilsson D."/>
            <person name="Peterson J."/>
            <person name="Salzberg S.L."/>
            <person name="Shallom J."/>
            <person name="Silva J.C."/>
            <person name="Sundaram J."/>
            <person name="Westenberger S."/>
            <person name="White O."/>
            <person name="Melville S.E."/>
            <person name="Donelson J.E."/>
            <person name="Andersson B."/>
            <person name="Stuart K.D."/>
            <person name="Hall N."/>
        </authorList>
    </citation>
    <scope>NUCLEOTIDE SEQUENCE</scope>
    <source>
        <strain evidence="3">927/4 GUTat10.1</strain>
    </source>
</reference>
<accession>D6XD64</accession>
<dbReference type="EMBL" id="CP000066">
    <property type="protein sequence ID" value="AAZ10191.1"/>
    <property type="molecule type" value="Genomic_DNA"/>
</dbReference>
<dbReference type="GO" id="GO:0097014">
    <property type="term" value="C:ciliary plasm"/>
    <property type="evidence" value="ECO:0000314"/>
    <property type="project" value="GeneDB"/>
</dbReference>
<dbReference type="PaxDb" id="5691-AAZ10191"/>
<dbReference type="GO" id="GO:0031981">
    <property type="term" value="C:nuclear lumen"/>
    <property type="evidence" value="ECO:0000314"/>
    <property type="project" value="GeneDB"/>
</dbReference>
<name>Q57XY9_TRYB2</name>
<dbReference type="GO" id="GO:0042162">
    <property type="term" value="F:telomeric DNA binding"/>
    <property type="evidence" value="ECO:0000314"/>
    <property type="project" value="GeneDB"/>
</dbReference>
<feature type="compositionally biased region" description="Low complexity" evidence="1">
    <location>
        <begin position="286"/>
        <end position="304"/>
    </location>
</feature>
<organism evidence="2 4">
    <name type="scientific">Trypanosoma brucei brucei (strain 927/4 GUTat10.1)</name>
    <dbReference type="NCBI Taxonomy" id="185431"/>
    <lineage>
        <taxon>Eukaryota</taxon>
        <taxon>Discoba</taxon>
        <taxon>Euglenozoa</taxon>
        <taxon>Kinetoplastea</taxon>
        <taxon>Metakinetoplastina</taxon>
        <taxon>Trypanosomatida</taxon>
        <taxon>Trypanosomatidae</taxon>
        <taxon>Trypanosoma</taxon>
    </lineage>
</organism>
<dbReference type="VEuPathDB" id="TriTrypDB:Tb927.3.1560"/>
<dbReference type="OMA" id="DILCETE"/>
<reference evidence="2" key="3">
    <citation type="submission" date="2005-04" db="EMBL/GenBank/DDBJ databases">
        <title>.</title>
        <authorList>
            <person name="Ghedin E."/>
            <person name="Blandin G."/>
            <person name="Bartholomeu D."/>
            <person name="Caler E."/>
            <person name="Haas B."/>
            <person name="Hannick L."/>
            <person name="Shallom J."/>
            <person name="Hou L."/>
            <person name="Djikeng A."/>
            <person name="Feldblyum T."/>
            <person name="Hostetler J."/>
            <person name="Johnson J."/>
            <person name="Jones K."/>
            <person name="Koo H.L."/>
            <person name="Larkin C."/>
            <person name="Pai G."/>
            <person name="Peterson J."/>
            <person name="Khalak H.G."/>
            <person name="Salzberg S."/>
            <person name="Simpson A.J."/>
            <person name="Tallon L."/>
            <person name="Van Aken S."/>
            <person name="Wanless D."/>
            <person name="White O."/>
            <person name="Wortman J."/>
            <person name="Fraser C.M."/>
            <person name="El-Sayed N.M.A."/>
        </authorList>
    </citation>
    <scope>NUCLEOTIDE SEQUENCE</scope>
    <source>
        <strain evidence="2">GUTat10.1</strain>
    </source>
</reference>
<reference evidence="3 4" key="2">
    <citation type="journal article" date="2005" name="Science">
        <title>The genome of the African trypanosome Trypanosoma brucei.</title>
        <authorList>
            <person name="Berriman M."/>
            <person name="Ghedin E."/>
            <person name="Hertz-Fowler C."/>
            <person name="Blandin G."/>
            <person name="Renauld H."/>
            <person name="Bartholomeu D.C."/>
            <person name="Lennard N.J."/>
            <person name="Caler E."/>
            <person name="Hamlin N.E."/>
            <person name="Haas B."/>
            <person name="Bohme U."/>
            <person name="Hannick L."/>
            <person name="Aslett M.A."/>
            <person name="Shallom J."/>
            <person name="Marcello L."/>
            <person name="Hou L."/>
            <person name="Wickstead B."/>
            <person name="Alsmark U.C."/>
            <person name="Arrowsmith C."/>
            <person name="Atkin R.J."/>
            <person name="Barron A.J."/>
            <person name="Bringaud F."/>
            <person name="Brooks K."/>
            <person name="Carrington M."/>
            <person name="Cherevach I."/>
            <person name="Chillingworth T.J."/>
            <person name="Churcher C."/>
            <person name="Clark L.N."/>
            <person name="Corton C.H."/>
            <person name="Cronin A."/>
            <person name="Davies R.M."/>
            <person name="Doggett J."/>
            <person name="Djikeng A."/>
            <person name="Feldblyum T."/>
            <person name="Field M.C."/>
            <person name="Fraser A."/>
            <person name="Goodhead I."/>
            <person name="Hance Z."/>
            <person name="Harper D."/>
            <person name="Harris B.R."/>
            <person name="Hauser H."/>
            <person name="Hostetler J."/>
            <person name="Ivens A."/>
            <person name="Jagels K."/>
            <person name="Johnson D."/>
            <person name="Johnson J."/>
            <person name="Jones K."/>
            <person name="Kerhornou A.X."/>
            <person name="Koo H."/>
            <person name="Larke N."/>
            <person name="Landfear S."/>
            <person name="Larkin C."/>
            <person name="Leech V."/>
            <person name="Line A."/>
            <person name="Lord A."/>
            <person name="Macleod A."/>
            <person name="Mooney P.J."/>
            <person name="Moule S."/>
            <person name="Martin D.M."/>
            <person name="Morgan G.W."/>
            <person name="Mungall K."/>
            <person name="Norbertczak H."/>
            <person name="Ormond D."/>
            <person name="Pai G."/>
            <person name="Peacock C.S."/>
            <person name="Peterson J."/>
            <person name="Quail M.A."/>
            <person name="Rabbinowitsch E."/>
            <person name="Rajandream M.A."/>
            <person name="Reitter C."/>
            <person name="Salzberg S.L."/>
            <person name="Sanders M."/>
            <person name="Schobel S."/>
            <person name="Sharp S."/>
            <person name="Simmonds M."/>
            <person name="Simpson A.J."/>
            <person name="Tallon L."/>
            <person name="Turner C.M."/>
            <person name="Tait A."/>
            <person name="Tivey A.R."/>
            <person name="Van Aken S."/>
            <person name="Walker D."/>
            <person name="Wanless D."/>
            <person name="Wang S."/>
            <person name="White B."/>
            <person name="White O."/>
            <person name="Whitehead S."/>
            <person name="Woodward J."/>
            <person name="Wortman J."/>
            <person name="Adams M.D."/>
            <person name="Embley T.M."/>
            <person name="Gull K."/>
            <person name="Ullu E."/>
            <person name="Barry J.D."/>
            <person name="Fairlamb A.H."/>
            <person name="Opperdoes F."/>
            <person name="Barrell B.G."/>
            <person name="Donelson J.E."/>
            <person name="Hall N."/>
            <person name="Fraser C.M."/>
            <person name="Melville S.E."/>
            <person name="El-Sayed N.M."/>
        </authorList>
    </citation>
    <scope>NUCLEOTIDE SEQUENCE [LARGE SCALE GENOMIC DNA]</scope>
    <source>
        <strain evidence="3 4">927/4 GUTat10.1</strain>
    </source>
</reference>
<dbReference type="KEGG" id="tbr:Tb927.3.1560"/>
<feature type="compositionally biased region" description="Basic and acidic residues" evidence="1">
    <location>
        <begin position="188"/>
        <end position="201"/>
    </location>
</feature>
<sequence>MKKNCSLMLSEDVQQKRNSHQVIALFIDVMHGDVVLNDTACRCVADAIAAAYEMPLRHIVGQDPELSAPLRGAINVYMAKRDLRSVPEILSMSKDAATQYTMVAEALSVQPMTADLGKAMLEEVLYLTEHVDLQRFERLKSIMNSIVINLMRHAATEFQQGGNDGTQAVFWLSVLRFISTPDSEDGVEGQKKEEKRNKVSEGKSSPEVIGTEPSIQPAMTLTEQDLQLQQTRSFRGRRTTSRSAERITPPSNAEGSPPLIETPTPSRGTEEKESPESEASGSVPRNNNNNSNNNNNNNNNNNSNTPPTVALETEGVCSSVEMENERRNVPVSSAGSPLQQRCTSEDRCKPLISRDACTRTYFLCPETKRYKPLCLRGFFS</sequence>
<reference evidence="3" key="4">
    <citation type="submission" date="2005-04" db="EMBL/GenBank/DDBJ databases">
        <title>Sequencing, closure, and annotation of Trypanosoma brucei chromosomes 2 through 8.</title>
        <authorList>
            <person name="Ghedin E."/>
            <person name="Blandin G."/>
            <person name="Bartholomeu D."/>
            <person name="Caler E."/>
            <person name="Haas B."/>
            <person name="Hannick L."/>
            <person name="Shallom J."/>
            <person name="Hou L."/>
            <person name="Djikeng A."/>
            <person name="Feldblyum T."/>
            <person name="Hostetler J."/>
            <person name="Johnson J."/>
            <person name="Jones K."/>
            <person name="Koo H.L."/>
            <person name="Larkin C."/>
            <person name="Pai G."/>
            <person name="Peterson J."/>
            <person name="Khalak H.G."/>
            <person name="Salzberg S."/>
            <person name="Simpson A.J."/>
            <person name="Tallon L."/>
            <person name="Van Aken S."/>
            <person name="Wanless D."/>
            <person name="White O."/>
            <person name="Wortman J."/>
            <person name="Fraser C.M."/>
            <person name="El-Sayed N.M.A."/>
        </authorList>
    </citation>
    <scope>NUCLEOTIDE SEQUENCE</scope>
    <source>
        <strain evidence="3">927/4 GUTat10.1</strain>
    </source>
</reference>
<dbReference type="GO" id="GO:0070565">
    <property type="term" value="C:telomere-telomerase complex"/>
    <property type="evidence" value="ECO:0000353"/>
    <property type="project" value="GeneDB"/>
</dbReference>
<gene>
    <name evidence="3" type="primary">Tb03.1J15.80</name>
    <name evidence="2" type="ORF">Tb927.3.1560</name>
</gene>
<dbReference type="AlphaFoldDB" id="Q57XY9"/>
<evidence type="ECO:0000313" key="4">
    <source>
        <dbReference type="Proteomes" id="UP000008524"/>
    </source>
</evidence>
<dbReference type="RefSeq" id="XP_843750.1">
    <property type="nucleotide sequence ID" value="XM_838657.1"/>
</dbReference>
<dbReference type="InParanoid" id="Q57XY9"/>
<evidence type="ECO:0000313" key="3">
    <source>
        <dbReference type="EMBL" id="AAZ10191.1"/>
    </source>
</evidence>
<feature type="region of interest" description="Disordered" evidence="1">
    <location>
        <begin position="182"/>
        <end position="310"/>
    </location>
</feature>
<evidence type="ECO:0000313" key="2">
    <source>
        <dbReference type="EMBL" id="AAX69530.1"/>
    </source>
</evidence>